<evidence type="ECO:0000256" key="2">
    <source>
        <dbReference type="ARBA" id="ARBA00002600"/>
    </source>
</evidence>
<dbReference type="OrthoDB" id="438553at2759"/>
<evidence type="ECO:0000256" key="7">
    <source>
        <dbReference type="ARBA" id="ARBA00022827"/>
    </source>
</evidence>
<evidence type="ECO:0000256" key="6">
    <source>
        <dbReference type="ARBA" id="ARBA00022630"/>
    </source>
</evidence>
<evidence type="ECO:0000256" key="1">
    <source>
        <dbReference type="ARBA" id="ARBA00001974"/>
    </source>
</evidence>
<dbReference type="SUPFAM" id="SSF51905">
    <property type="entry name" value="FAD/NAD(P)-binding domain"/>
    <property type="match status" value="1"/>
</dbReference>
<dbReference type="SUPFAM" id="SSF54373">
    <property type="entry name" value="FAD-linked reductases, C-terminal domain"/>
    <property type="match status" value="2"/>
</dbReference>
<dbReference type="GO" id="GO:0005743">
    <property type="term" value="C:mitochondrial inner membrane"/>
    <property type="evidence" value="ECO:0007669"/>
    <property type="project" value="TreeGrafter"/>
</dbReference>
<sequence length="723" mass="82022">MLLGVGSAARRHATSELHRYHIATLAWSRPFTSSTFRFNEPKLPYLLPHSFIPRAHPNPAAKDIAVLGGGVTGLTAAYELSRCIPDANITLYEKSDRLGGWIDTEIVQVDGGEILFEWGPRTLRPSIQGAGWATLHLLGSFLEDRRTDCSLLAFSKRSNLARNRFVYYPDHLVRMPSGSGSFISDTYDLVRSLWSEPIFQGVPNGILAEPFQRTRSRQARDESVGDFLSRRFGREVADNLASAVMHGIYAGDIYKLSARTLLPSLWYLEMRDSDIRGHETGQGILAEVAEMFFRGNQLLTYEDTKFRNVNPIGPANRTEISPVLAAFQESSVITWSEGMSYITRKLRAGLERAPRVTIKTNAPVDWLYHDKDTQKVMVKDPSEKNPQPYDYVISTLAPRTMRSIIRSSPEIGRKCETFSSVDKSVSVMVVNLWYRSQVLAPEHEGFGYLIPRSVPLEQNPERALGVIFAHNLTSSYDVAEETVEDVEKRMQEIEDHGAKEREHYANEARKLDERLEKATDDAERSEIEMMRSAFETYRQDMEIDFKKNDEAVALWRKDKANQPPVSKVKLGQDTVPGSKFGVMLGGHWWDGWEDGDYPSEQEAIDMAKSVLRRHLKIEEEPEVAKARLQKDCIPQYPVGYRDYMAKIHQEVLIPGFEGRLKVAGPWYQGAVGVNDCVRKAKQVVMDIREGWDQNTGLEQYTEDEKWLLKNRSSGFVDVDDGSE</sequence>
<dbReference type="VEuPathDB" id="FungiDB:HMPREF1541_05630"/>
<keyword evidence="15" id="KW-1185">Reference proteome</keyword>
<dbReference type="FunCoup" id="W2RSK1">
    <property type="interactions" value="507"/>
</dbReference>
<comment type="function">
    <text evidence="2">Catalyzes the 6-electron oxidation of protoporphyrinogen-IX to form protoporphyrin-IX.</text>
</comment>
<dbReference type="AlphaFoldDB" id="W2RSK1"/>
<evidence type="ECO:0000256" key="11">
    <source>
        <dbReference type="ARBA" id="ARBA00047554"/>
    </source>
</evidence>
<feature type="domain" description="Amine oxidase" evidence="13">
    <location>
        <begin position="72"/>
        <end position="443"/>
    </location>
</feature>
<dbReference type="InterPro" id="IPR002937">
    <property type="entry name" value="Amino_oxidase"/>
</dbReference>
<dbReference type="Proteomes" id="UP000030752">
    <property type="component" value="Unassembled WGS sequence"/>
</dbReference>
<evidence type="ECO:0000256" key="10">
    <source>
        <dbReference type="ARBA" id="ARBA00023244"/>
    </source>
</evidence>
<evidence type="ECO:0000313" key="15">
    <source>
        <dbReference type="Proteomes" id="UP000030752"/>
    </source>
</evidence>
<dbReference type="HOGENOM" id="CLU_009629_1_0_1"/>
<dbReference type="GO" id="GO:0006782">
    <property type="term" value="P:protoporphyrinogen IX biosynthetic process"/>
    <property type="evidence" value="ECO:0007669"/>
    <property type="project" value="UniProtKB-UniPathway"/>
</dbReference>
<dbReference type="STRING" id="1220924.W2RSK1"/>
<gene>
    <name evidence="14" type="ORF">HMPREF1541_05630</name>
</gene>
<dbReference type="GO" id="GO:0004729">
    <property type="term" value="F:oxygen-dependent protoporphyrinogen oxidase activity"/>
    <property type="evidence" value="ECO:0007669"/>
    <property type="project" value="UniProtKB-EC"/>
</dbReference>
<evidence type="ECO:0000256" key="9">
    <source>
        <dbReference type="ARBA" id="ARBA00023133"/>
    </source>
</evidence>
<organism evidence="14 15">
    <name type="scientific">Cyphellophora europaea (strain CBS 101466)</name>
    <name type="common">Phialophora europaea</name>
    <dbReference type="NCBI Taxonomy" id="1220924"/>
    <lineage>
        <taxon>Eukaryota</taxon>
        <taxon>Fungi</taxon>
        <taxon>Dikarya</taxon>
        <taxon>Ascomycota</taxon>
        <taxon>Pezizomycotina</taxon>
        <taxon>Eurotiomycetes</taxon>
        <taxon>Chaetothyriomycetidae</taxon>
        <taxon>Chaetothyriales</taxon>
        <taxon>Cyphellophoraceae</taxon>
        <taxon>Cyphellophora</taxon>
    </lineage>
</organism>
<proteinExistence type="inferred from homology"/>
<dbReference type="RefSeq" id="XP_008718192.1">
    <property type="nucleotide sequence ID" value="XM_008719970.1"/>
</dbReference>
<name>W2RSK1_CYPE1</name>
<accession>W2RSK1</accession>
<keyword evidence="8" id="KW-0560">Oxidoreductase</keyword>
<keyword evidence="6" id="KW-0285">Flavoprotein</keyword>
<dbReference type="eggNOG" id="KOG1276">
    <property type="taxonomic scope" value="Eukaryota"/>
</dbReference>
<dbReference type="Pfam" id="PF01593">
    <property type="entry name" value="Amino_oxidase"/>
    <property type="match status" value="1"/>
</dbReference>
<evidence type="ECO:0000256" key="5">
    <source>
        <dbReference type="ARBA" id="ARBA00012867"/>
    </source>
</evidence>
<dbReference type="NCBIfam" id="TIGR00562">
    <property type="entry name" value="proto_IX_ox"/>
    <property type="match status" value="1"/>
</dbReference>
<dbReference type="InterPro" id="IPR004572">
    <property type="entry name" value="Protoporphyrinogen_oxidase"/>
</dbReference>
<protein>
    <recommendedName>
        <fullName evidence="5">protoporphyrinogen oxidase</fullName>
        <ecNumber evidence="5">1.3.3.4</ecNumber>
    </recommendedName>
</protein>
<dbReference type="InterPro" id="IPR050464">
    <property type="entry name" value="Zeta_carotene_desat/Oxidored"/>
</dbReference>
<keyword evidence="10" id="KW-0627">Porphyrin biosynthesis</keyword>
<evidence type="ECO:0000259" key="13">
    <source>
        <dbReference type="Pfam" id="PF01593"/>
    </source>
</evidence>
<dbReference type="PANTHER" id="PTHR42923:SF3">
    <property type="entry name" value="PROTOPORPHYRINOGEN OXIDASE"/>
    <property type="match status" value="1"/>
</dbReference>
<keyword evidence="7" id="KW-0274">FAD</keyword>
<dbReference type="InterPro" id="IPR036188">
    <property type="entry name" value="FAD/NAD-bd_sf"/>
</dbReference>
<evidence type="ECO:0000256" key="3">
    <source>
        <dbReference type="ARBA" id="ARBA00005073"/>
    </source>
</evidence>
<evidence type="ECO:0000256" key="4">
    <source>
        <dbReference type="ARBA" id="ARBA00010551"/>
    </source>
</evidence>
<comment type="pathway">
    <text evidence="3">Porphyrin-containing compound metabolism; protoporphyrin-IX biosynthesis; protoporphyrin-IX from protoporphyrinogen-IX: step 1/1.</text>
</comment>
<dbReference type="UniPathway" id="UPA00251">
    <property type="reaction ID" value="UER00324"/>
</dbReference>
<dbReference type="InParanoid" id="W2RSK1"/>
<evidence type="ECO:0000256" key="12">
    <source>
        <dbReference type="SAM" id="Coils"/>
    </source>
</evidence>
<keyword evidence="9" id="KW-0350">Heme biosynthesis</keyword>
<reference evidence="14 15" key="1">
    <citation type="submission" date="2013-03" db="EMBL/GenBank/DDBJ databases">
        <title>The Genome Sequence of Phialophora europaea CBS 101466.</title>
        <authorList>
            <consortium name="The Broad Institute Genomics Platform"/>
            <person name="Cuomo C."/>
            <person name="de Hoog S."/>
            <person name="Gorbushina A."/>
            <person name="Walker B."/>
            <person name="Young S.K."/>
            <person name="Zeng Q."/>
            <person name="Gargeya S."/>
            <person name="Fitzgerald M."/>
            <person name="Haas B."/>
            <person name="Abouelleil A."/>
            <person name="Allen A.W."/>
            <person name="Alvarado L."/>
            <person name="Arachchi H.M."/>
            <person name="Berlin A.M."/>
            <person name="Chapman S.B."/>
            <person name="Gainer-Dewar J."/>
            <person name="Goldberg J."/>
            <person name="Griggs A."/>
            <person name="Gujja S."/>
            <person name="Hansen M."/>
            <person name="Howarth C."/>
            <person name="Imamovic A."/>
            <person name="Ireland A."/>
            <person name="Larimer J."/>
            <person name="McCowan C."/>
            <person name="Murphy C."/>
            <person name="Pearson M."/>
            <person name="Poon T.W."/>
            <person name="Priest M."/>
            <person name="Roberts A."/>
            <person name="Saif S."/>
            <person name="Shea T."/>
            <person name="Sisk P."/>
            <person name="Sykes S."/>
            <person name="Wortman J."/>
            <person name="Nusbaum C."/>
            <person name="Birren B."/>
        </authorList>
    </citation>
    <scope>NUCLEOTIDE SEQUENCE [LARGE SCALE GENOMIC DNA]</scope>
    <source>
        <strain evidence="14 15">CBS 101466</strain>
    </source>
</reference>
<dbReference type="GeneID" id="19972969"/>
<keyword evidence="12" id="KW-0175">Coiled coil</keyword>
<dbReference type="Gene3D" id="3.50.50.60">
    <property type="entry name" value="FAD/NAD(P)-binding domain"/>
    <property type="match status" value="2"/>
</dbReference>
<evidence type="ECO:0000256" key="8">
    <source>
        <dbReference type="ARBA" id="ARBA00023002"/>
    </source>
</evidence>
<comment type="catalytic activity">
    <reaction evidence="11">
        <text>protoporphyrinogen IX + 3 O2 = protoporphyrin IX + 3 H2O2</text>
        <dbReference type="Rhea" id="RHEA:25576"/>
        <dbReference type="ChEBI" id="CHEBI:15379"/>
        <dbReference type="ChEBI" id="CHEBI:16240"/>
        <dbReference type="ChEBI" id="CHEBI:57306"/>
        <dbReference type="ChEBI" id="CHEBI:57307"/>
        <dbReference type="EC" id="1.3.3.4"/>
    </reaction>
</comment>
<comment type="similarity">
    <text evidence="4">Belongs to the protoporphyrinogen/coproporphyrinogen oxidase family. Protoporphyrinogen oxidase subfamily.</text>
</comment>
<comment type="cofactor">
    <cofactor evidence="1">
        <name>FAD</name>
        <dbReference type="ChEBI" id="CHEBI:57692"/>
    </cofactor>
</comment>
<dbReference type="EMBL" id="KB822721">
    <property type="protein sequence ID" value="ETN39407.1"/>
    <property type="molecule type" value="Genomic_DNA"/>
</dbReference>
<dbReference type="PANTHER" id="PTHR42923">
    <property type="entry name" value="PROTOPORPHYRINOGEN OXIDASE"/>
    <property type="match status" value="1"/>
</dbReference>
<feature type="coiled-coil region" evidence="12">
    <location>
        <begin position="469"/>
        <end position="528"/>
    </location>
</feature>
<evidence type="ECO:0000313" key="14">
    <source>
        <dbReference type="EMBL" id="ETN39407.1"/>
    </source>
</evidence>
<dbReference type="EC" id="1.3.3.4" evidence="5"/>